<comment type="caution">
    <text evidence="1">The sequence shown here is derived from an EMBL/GenBank/DDBJ whole genome shotgun (WGS) entry which is preliminary data.</text>
</comment>
<proteinExistence type="predicted"/>
<keyword evidence="2" id="KW-1185">Reference proteome</keyword>
<organism evidence="1 2">
    <name type="scientific">Rubroshorea leprosula</name>
    <dbReference type="NCBI Taxonomy" id="152421"/>
    <lineage>
        <taxon>Eukaryota</taxon>
        <taxon>Viridiplantae</taxon>
        <taxon>Streptophyta</taxon>
        <taxon>Embryophyta</taxon>
        <taxon>Tracheophyta</taxon>
        <taxon>Spermatophyta</taxon>
        <taxon>Magnoliopsida</taxon>
        <taxon>eudicotyledons</taxon>
        <taxon>Gunneridae</taxon>
        <taxon>Pentapetalae</taxon>
        <taxon>rosids</taxon>
        <taxon>malvids</taxon>
        <taxon>Malvales</taxon>
        <taxon>Dipterocarpaceae</taxon>
        <taxon>Rubroshorea</taxon>
    </lineage>
</organism>
<protein>
    <submittedName>
        <fullName evidence="1">Uncharacterized protein</fullName>
    </submittedName>
</protein>
<dbReference type="Proteomes" id="UP001054252">
    <property type="component" value="Unassembled WGS sequence"/>
</dbReference>
<accession>A0AAV5KL07</accession>
<reference evidence="1 2" key="1">
    <citation type="journal article" date="2021" name="Commun. Biol.">
        <title>The genome of Shorea leprosula (Dipterocarpaceae) highlights the ecological relevance of drought in aseasonal tropical rainforests.</title>
        <authorList>
            <person name="Ng K.K.S."/>
            <person name="Kobayashi M.J."/>
            <person name="Fawcett J.A."/>
            <person name="Hatakeyama M."/>
            <person name="Paape T."/>
            <person name="Ng C.H."/>
            <person name="Ang C.C."/>
            <person name="Tnah L.H."/>
            <person name="Lee C.T."/>
            <person name="Nishiyama T."/>
            <person name="Sese J."/>
            <person name="O'Brien M.J."/>
            <person name="Copetti D."/>
            <person name="Mohd Noor M.I."/>
            <person name="Ong R.C."/>
            <person name="Putra M."/>
            <person name="Sireger I.Z."/>
            <person name="Indrioko S."/>
            <person name="Kosugi Y."/>
            <person name="Izuno A."/>
            <person name="Isagi Y."/>
            <person name="Lee S.L."/>
            <person name="Shimizu K.K."/>
        </authorList>
    </citation>
    <scope>NUCLEOTIDE SEQUENCE [LARGE SCALE GENOMIC DNA]</scope>
    <source>
        <strain evidence="1">214</strain>
    </source>
</reference>
<dbReference type="AlphaFoldDB" id="A0AAV5KL07"/>
<evidence type="ECO:0000313" key="2">
    <source>
        <dbReference type="Proteomes" id="UP001054252"/>
    </source>
</evidence>
<sequence length="61" mass="6548">MVLGSSGRWIFLIYSWVVENLDAYASTLVESKSRGGTTLISLGYVYEGGSVGEQDQALVSS</sequence>
<name>A0AAV5KL07_9ROSI</name>
<dbReference type="EMBL" id="BPVZ01000068">
    <property type="protein sequence ID" value="GKV25181.1"/>
    <property type="molecule type" value="Genomic_DNA"/>
</dbReference>
<evidence type="ECO:0000313" key="1">
    <source>
        <dbReference type="EMBL" id="GKV25181.1"/>
    </source>
</evidence>
<gene>
    <name evidence="1" type="ORF">SLEP1_g34653</name>
</gene>